<proteinExistence type="predicted"/>
<feature type="region of interest" description="Disordered" evidence="1">
    <location>
        <begin position="87"/>
        <end position="120"/>
    </location>
</feature>
<evidence type="ECO:0000313" key="3">
    <source>
        <dbReference type="Proteomes" id="UP000702209"/>
    </source>
</evidence>
<name>A0ABS0D187_9NOCA</name>
<dbReference type="Proteomes" id="UP000702209">
    <property type="component" value="Unassembled WGS sequence"/>
</dbReference>
<organism evidence="2 3">
    <name type="scientific">Nocardia amamiensis</name>
    <dbReference type="NCBI Taxonomy" id="404578"/>
    <lineage>
        <taxon>Bacteria</taxon>
        <taxon>Bacillati</taxon>
        <taxon>Actinomycetota</taxon>
        <taxon>Actinomycetes</taxon>
        <taxon>Mycobacteriales</taxon>
        <taxon>Nocardiaceae</taxon>
        <taxon>Nocardia</taxon>
    </lineage>
</organism>
<gene>
    <name evidence="2" type="ORF">IU459_33530</name>
</gene>
<feature type="region of interest" description="Disordered" evidence="1">
    <location>
        <begin position="1"/>
        <end position="29"/>
    </location>
</feature>
<protein>
    <submittedName>
        <fullName evidence="2">Uncharacterized protein</fullName>
    </submittedName>
</protein>
<evidence type="ECO:0000256" key="1">
    <source>
        <dbReference type="SAM" id="MobiDB-lite"/>
    </source>
</evidence>
<sequence length="120" mass="13427">MKKVDDGTPGRRRIRPGAGTARPATSRTSAEEILTRARAERAQLEQGRHFYAQLVDQAELLHEEIRALHEEQREVYRQLNNLRRRFTSLPPVPRPTGYPPITVAPAPQAEPRAGAGRATA</sequence>
<dbReference type="RefSeq" id="WP_195133613.1">
    <property type="nucleotide sequence ID" value="NZ_JADLQX010000043.1"/>
</dbReference>
<comment type="caution">
    <text evidence="2">The sequence shown here is derived from an EMBL/GenBank/DDBJ whole genome shotgun (WGS) entry which is preliminary data.</text>
</comment>
<dbReference type="EMBL" id="JADLQX010000043">
    <property type="protein sequence ID" value="MBF6302426.1"/>
    <property type="molecule type" value="Genomic_DNA"/>
</dbReference>
<keyword evidence="3" id="KW-1185">Reference proteome</keyword>
<accession>A0ABS0D187</accession>
<reference evidence="2 3" key="1">
    <citation type="submission" date="2020-10" db="EMBL/GenBank/DDBJ databases">
        <title>Identification of Nocardia species via Next-generation sequencing and recognition of intraspecies genetic diversity.</title>
        <authorList>
            <person name="Li P."/>
            <person name="Li P."/>
            <person name="Lu B."/>
        </authorList>
    </citation>
    <scope>NUCLEOTIDE SEQUENCE [LARGE SCALE GENOMIC DNA]</scope>
    <source>
        <strain evidence="2 3">BJ06-0157</strain>
    </source>
</reference>
<evidence type="ECO:0000313" key="2">
    <source>
        <dbReference type="EMBL" id="MBF6302426.1"/>
    </source>
</evidence>